<dbReference type="InterPro" id="IPR004843">
    <property type="entry name" value="Calcineurin-like_PHP"/>
</dbReference>
<dbReference type="PANTHER" id="PTHR42850">
    <property type="entry name" value="METALLOPHOSPHOESTERASE"/>
    <property type="match status" value="1"/>
</dbReference>
<dbReference type="GO" id="GO:0110154">
    <property type="term" value="P:RNA decapping"/>
    <property type="evidence" value="ECO:0007669"/>
    <property type="project" value="TreeGrafter"/>
</dbReference>
<gene>
    <name evidence="2" type="ORF">H9Q80_01165</name>
</gene>
<dbReference type="RefSeq" id="WP_117536271.1">
    <property type="nucleotide sequence ID" value="NZ_CP060636.1"/>
</dbReference>
<dbReference type="GO" id="GO:0005737">
    <property type="term" value="C:cytoplasm"/>
    <property type="evidence" value="ECO:0007669"/>
    <property type="project" value="TreeGrafter"/>
</dbReference>
<evidence type="ECO:0000259" key="1">
    <source>
        <dbReference type="Pfam" id="PF00149"/>
    </source>
</evidence>
<dbReference type="GO" id="GO:0016791">
    <property type="term" value="F:phosphatase activity"/>
    <property type="evidence" value="ECO:0007669"/>
    <property type="project" value="TreeGrafter"/>
</dbReference>
<dbReference type="AlphaFoldDB" id="A0A7G9GP66"/>
<protein>
    <submittedName>
        <fullName evidence="2">Metallophosphoesterase</fullName>
    </submittedName>
</protein>
<dbReference type="SUPFAM" id="SSF56300">
    <property type="entry name" value="Metallo-dependent phosphatases"/>
    <property type="match status" value="1"/>
</dbReference>
<dbReference type="InterPro" id="IPR050126">
    <property type="entry name" value="Ap4A_hydrolase"/>
</dbReference>
<sequence>MIDRSIKSKYINVDDHRRIIAISDIHANLPVLKKLLKKIAFDMHQDELFLVGDLLEKGAYNMETLHFIMELSKSPHVHPMMGNCDFVCKNVLYEYRLDFLKEVLLHRQNSILHEMAATLGIHFHKDIDMIEYARILKQHFPKELAFVDQLPHVVETQHYIFGHAAILDEDHYGKEMRDIMTHNRFLDDAKRFQKYVVVGHLPVSEYCDGICCFNPMIDDLRHIIAIDGGNEVKSAGQLNALLIEHGNFSYAHSDCLKKAKVLDSIQPINSDPFFIKWYDSSVKILKEDDIRYLCRHLSSGKDFWIPKDFIFHKGDEIHVDNFTTYHLPVEKGDYVKIVSTCGEHALVKKNGIMGWIPRKILSK</sequence>
<reference evidence="2 3" key="1">
    <citation type="submission" date="2020-08" db="EMBL/GenBank/DDBJ databases">
        <authorList>
            <person name="Liu C."/>
            <person name="Sun Q."/>
        </authorList>
    </citation>
    <scope>NUCLEOTIDE SEQUENCE [LARGE SCALE GENOMIC DNA]</scope>
    <source>
        <strain evidence="2 3">NSJ-61</strain>
    </source>
</reference>
<dbReference type="KEGG" id="ehn:H9Q80_01165"/>
<proteinExistence type="predicted"/>
<dbReference type="InterPro" id="IPR029052">
    <property type="entry name" value="Metallo-depent_PP-like"/>
</dbReference>
<feature type="domain" description="Calcineurin-like phosphoesterase" evidence="1">
    <location>
        <begin position="18"/>
        <end position="204"/>
    </location>
</feature>
<dbReference type="PANTHER" id="PTHR42850:SF4">
    <property type="entry name" value="ZINC-DEPENDENT ENDOPOLYPHOSPHATASE"/>
    <property type="match status" value="1"/>
</dbReference>
<dbReference type="Pfam" id="PF00149">
    <property type="entry name" value="Metallophos"/>
    <property type="match status" value="1"/>
</dbReference>
<evidence type="ECO:0000313" key="2">
    <source>
        <dbReference type="EMBL" id="QNM12598.1"/>
    </source>
</evidence>
<organism evidence="2 3">
    <name type="scientific">[Eubacterium] hominis</name>
    <dbReference type="NCBI Taxonomy" id="2764325"/>
    <lineage>
        <taxon>Bacteria</taxon>
        <taxon>Bacillati</taxon>
        <taxon>Bacillota</taxon>
        <taxon>Erysipelotrichia</taxon>
        <taxon>Erysipelotrichales</taxon>
        <taxon>Erysipelotrichaceae</taxon>
        <taxon>Amedibacillus</taxon>
    </lineage>
</organism>
<keyword evidence="3" id="KW-1185">Reference proteome</keyword>
<dbReference type="GO" id="GO:0008803">
    <property type="term" value="F:bis(5'-nucleosyl)-tetraphosphatase (symmetrical) activity"/>
    <property type="evidence" value="ECO:0007669"/>
    <property type="project" value="TreeGrafter"/>
</dbReference>
<dbReference type="Proteomes" id="UP000515856">
    <property type="component" value="Chromosome"/>
</dbReference>
<accession>A0A7G9GP66</accession>
<evidence type="ECO:0000313" key="3">
    <source>
        <dbReference type="Proteomes" id="UP000515856"/>
    </source>
</evidence>
<dbReference type="EMBL" id="CP060636">
    <property type="protein sequence ID" value="QNM12598.1"/>
    <property type="molecule type" value="Genomic_DNA"/>
</dbReference>
<name>A0A7G9GP66_9FIRM</name>
<dbReference type="Gene3D" id="3.60.21.10">
    <property type="match status" value="1"/>
</dbReference>